<protein>
    <submittedName>
        <fullName evidence="1">Uncharacterized protein</fullName>
    </submittedName>
</protein>
<name>A0A4S2DBP1_9BACE</name>
<evidence type="ECO:0000313" key="1">
    <source>
        <dbReference type="EMBL" id="TGY38271.1"/>
    </source>
</evidence>
<gene>
    <name evidence="1" type="ORF">E5353_07180</name>
</gene>
<evidence type="ECO:0000313" key="2">
    <source>
        <dbReference type="Proteomes" id="UP000309566"/>
    </source>
</evidence>
<organism evidence="1 2">
    <name type="scientific">Bacteroides caecimuris</name>
    <dbReference type="NCBI Taxonomy" id="1796613"/>
    <lineage>
        <taxon>Bacteria</taxon>
        <taxon>Pseudomonadati</taxon>
        <taxon>Bacteroidota</taxon>
        <taxon>Bacteroidia</taxon>
        <taxon>Bacteroidales</taxon>
        <taxon>Bacteroidaceae</taxon>
        <taxon>Bacteroides</taxon>
    </lineage>
</organism>
<sequence length="455" mass="51561">MDILFNREGTPLMMTSTSFFGESVGRPSNYEVKKRDILSPYDISLTETTVYKEHRVMNWGKGNDFPLKAGKQISTTSVLNTGLKFLRSLTVGQGIYPCKVVGWDEKGNEQLQPVDDPKISRFVNSRMVRRYLEKVSRDYFKYGNGAVQMLPDMSGNEIVGLNPLNALFYRYTLPDAWGACKCIVSGNWPSTPGTSDVDNVQVLDCLMDYDPDLHLEWMKIAGKMNKPFVFPVRDSWSNNDYYGEPIWLPSYILGWVDIAHMVPMFLKKAYKNQITWKWHVQIPYSYWEKKFPPNDYKDPDARKKAINTYMDKIEDNLCGLENAEKPLFTNYAINEANGKIEEEWKITALDNKYKGGENLVTSAAANSEILFSLMVNPNVFGAGMPGGSYAGNQGGSNIREAFLVNIANAWIDRQNLLDPVLLMLRSNGVKDIELRFRNTILTTLDTGAGTQKTLS</sequence>
<reference evidence="1 2" key="1">
    <citation type="submission" date="2019-04" db="EMBL/GenBank/DDBJ databases">
        <title>Microbes associate with the intestines of laboratory mice.</title>
        <authorList>
            <person name="Navarre W."/>
            <person name="Wong E."/>
            <person name="Huang K."/>
            <person name="Tropini C."/>
            <person name="Ng K."/>
            <person name="Yu B."/>
        </authorList>
    </citation>
    <scope>NUCLEOTIDE SEQUENCE [LARGE SCALE GENOMIC DNA]</scope>
    <source>
        <strain evidence="1 2">NM63_1-25</strain>
    </source>
</reference>
<dbReference type="AlphaFoldDB" id="A0A4S2DBP1"/>
<accession>A0A4S2DBP1</accession>
<proteinExistence type="predicted"/>
<dbReference type="EMBL" id="SRYX01000020">
    <property type="protein sequence ID" value="TGY38271.1"/>
    <property type="molecule type" value="Genomic_DNA"/>
</dbReference>
<dbReference type="RefSeq" id="WP_135999397.1">
    <property type="nucleotide sequence ID" value="NZ_CAJUNY010000132.1"/>
</dbReference>
<dbReference type="Proteomes" id="UP000309566">
    <property type="component" value="Unassembled WGS sequence"/>
</dbReference>
<comment type="caution">
    <text evidence="1">The sequence shown here is derived from an EMBL/GenBank/DDBJ whole genome shotgun (WGS) entry which is preliminary data.</text>
</comment>